<protein>
    <submittedName>
        <fullName evidence="1">Uncharacterized protein</fullName>
    </submittedName>
</protein>
<organism evidence="1 2">
    <name type="scientific">Zizania palustris</name>
    <name type="common">Northern wild rice</name>
    <dbReference type="NCBI Taxonomy" id="103762"/>
    <lineage>
        <taxon>Eukaryota</taxon>
        <taxon>Viridiplantae</taxon>
        <taxon>Streptophyta</taxon>
        <taxon>Embryophyta</taxon>
        <taxon>Tracheophyta</taxon>
        <taxon>Spermatophyta</taxon>
        <taxon>Magnoliopsida</taxon>
        <taxon>Liliopsida</taxon>
        <taxon>Poales</taxon>
        <taxon>Poaceae</taxon>
        <taxon>BOP clade</taxon>
        <taxon>Oryzoideae</taxon>
        <taxon>Oryzeae</taxon>
        <taxon>Zizaniinae</taxon>
        <taxon>Zizania</taxon>
    </lineage>
</organism>
<evidence type="ECO:0000313" key="1">
    <source>
        <dbReference type="EMBL" id="KAG8081817.1"/>
    </source>
</evidence>
<dbReference type="AlphaFoldDB" id="A0A8J5TAW1"/>
<reference evidence="1" key="2">
    <citation type="submission" date="2021-02" db="EMBL/GenBank/DDBJ databases">
        <authorList>
            <person name="Kimball J.A."/>
            <person name="Haas M.W."/>
            <person name="Macchietto M."/>
            <person name="Kono T."/>
            <person name="Duquette J."/>
            <person name="Shao M."/>
        </authorList>
    </citation>
    <scope>NUCLEOTIDE SEQUENCE</scope>
    <source>
        <tissue evidence="1">Fresh leaf tissue</tissue>
    </source>
</reference>
<comment type="caution">
    <text evidence="1">The sequence shown here is derived from an EMBL/GenBank/DDBJ whole genome shotgun (WGS) entry which is preliminary data.</text>
</comment>
<dbReference type="EMBL" id="JAAALK010000086">
    <property type="protein sequence ID" value="KAG8081817.1"/>
    <property type="molecule type" value="Genomic_DNA"/>
</dbReference>
<name>A0A8J5TAW1_ZIZPA</name>
<proteinExistence type="predicted"/>
<accession>A0A8J5TAW1</accession>
<gene>
    <name evidence="1" type="ORF">GUJ93_ZPchr0014g46561</name>
</gene>
<dbReference type="Proteomes" id="UP000729402">
    <property type="component" value="Unassembled WGS sequence"/>
</dbReference>
<keyword evidence="2" id="KW-1185">Reference proteome</keyword>
<evidence type="ECO:0000313" key="2">
    <source>
        <dbReference type="Proteomes" id="UP000729402"/>
    </source>
</evidence>
<sequence length="209" mass="22170">MNVVVVGDSSKGAINDTSVATINNSGVANDIDVVVAGVTDMESVIPMTPIPIDTSMKVVFSTMDVLIYTSVVAHPTDVITSGPSVVQGAPTSVTVPLADAQSIAEPTMEGANDTPPSSVELMESGDVGAPPIMDDVQWEVEDCRDALSWLDHQSMEVWLEMTTTLAEQSMKLVELELTSKAKENMDKAKCEAISTKKRATEVEVVAMVV</sequence>
<reference evidence="1" key="1">
    <citation type="journal article" date="2021" name="bioRxiv">
        <title>Whole Genome Assembly and Annotation of Northern Wild Rice, Zizania palustris L., Supports a Whole Genome Duplication in the Zizania Genus.</title>
        <authorList>
            <person name="Haas M."/>
            <person name="Kono T."/>
            <person name="Macchietto M."/>
            <person name="Millas R."/>
            <person name="McGilp L."/>
            <person name="Shao M."/>
            <person name="Duquette J."/>
            <person name="Hirsch C.N."/>
            <person name="Kimball J."/>
        </authorList>
    </citation>
    <scope>NUCLEOTIDE SEQUENCE</scope>
    <source>
        <tissue evidence="1">Fresh leaf tissue</tissue>
    </source>
</reference>